<evidence type="ECO:0000259" key="1">
    <source>
        <dbReference type="Pfam" id="PF13649"/>
    </source>
</evidence>
<proteinExistence type="predicted"/>
<dbReference type="InterPro" id="IPR041698">
    <property type="entry name" value="Methyltransf_25"/>
</dbReference>
<keyword evidence="2" id="KW-0808">Transferase</keyword>
<dbReference type="STRING" id="403935.SAMN05216481_12818"/>
<name>A0A1H9KS00_9ACTN</name>
<sequence length="303" mass="33257">MDTQRSTAVSALLDLSDDDIRAALPETECDDAGPLPSVSPDDGSGALWLPGLENVSVQGPEDVWLHDALLGPHSADIVGYLGMARTTGGPVLDLGSGTGRLAVPFARHGFAVAAVDRDLHSLRRLRRWARRIGPRTDRLVTTVPADLAGLRLDGRYRLVVLAGAMITAVPPQARPVLLREIAAHLGEGGALALDYPSHALTRLAERPRRTFAFRVPRFDGVTETVVARQVFDLAGMRERITYHCRCSTRHDVHLRTLTTRKWLIDPEHLAHDIRKAGMHIADRRPHRIDSVTEHVLLICRADA</sequence>
<dbReference type="AlphaFoldDB" id="A0A1H9KS00"/>
<gene>
    <name evidence="2" type="ORF">SAMN05216481_12818</name>
</gene>
<keyword evidence="2" id="KW-0489">Methyltransferase</keyword>
<dbReference type="SUPFAM" id="SSF53335">
    <property type="entry name" value="S-adenosyl-L-methionine-dependent methyltransferases"/>
    <property type="match status" value="1"/>
</dbReference>
<dbReference type="GO" id="GO:0032259">
    <property type="term" value="P:methylation"/>
    <property type="evidence" value="ECO:0007669"/>
    <property type="project" value="UniProtKB-KW"/>
</dbReference>
<dbReference type="CDD" id="cd02440">
    <property type="entry name" value="AdoMet_MTases"/>
    <property type="match status" value="1"/>
</dbReference>
<dbReference type="InterPro" id="IPR029063">
    <property type="entry name" value="SAM-dependent_MTases_sf"/>
</dbReference>
<dbReference type="Proteomes" id="UP000199055">
    <property type="component" value="Unassembled WGS sequence"/>
</dbReference>
<evidence type="ECO:0000313" key="2">
    <source>
        <dbReference type="EMBL" id="SER01809.1"/>
    </source>
</evidence>
<dbReference type="GO" id="GO:0008168">
    <property type="term" value="F:methyltransferase activity"/>
    <property type="evidence" value="ECO:0007669"/>
    <property type="project" value="UniProtKB-KW"/>
</dbReference>
<accession>A0A1H9KS00</accession>
<organism evidence="2 3">
    <name type="scientific">Streptomyces radiopugnans</name>
    <dbReference type="NCBI Taxonomy" id="403935"/>
    <lineage>
        <taxon>Bacteria</taxon>
        <taxon>Bacillati</taxon>
        <taxon>Actinomycetota</taxon>
        <taxon>Actinomycetes</taxon>
        <taxon>Kitasatosporales</taxon>
        <taxon>Streptomycetaceae</taxon>
        <taxon>Streptomyces</taxon>
    </lineage>
</organism>
<protein>
    <submittedName>
        <fullName evidence="2">Methyltransferase domain-containing protein</fullName>
    </submittedName>
</protein>
<keyword evidence="3" id="KW-1185">Reference proteome</keyword>
<dbReference type="Gene3D" id="3.40.50.150">
    <property type="entry name" value="Vaccinia Virus protein VP39"/>
    <property type="match status" value="1"/>
</dbReference>
<dbReference type="EMBL" id="FOET01000028">
    <property type="protein sequence ID" value="SER01809.1"/>
    <property type="molecule type" value="Genomic_DNA"/>
</dbReference>
<feature type="domain" description="Methyltransferase" evidence="1">
    <location>
        <begin position="91"/>
        <end position="189"/>
    </location>
</feature>
<reference evidence="2 3" key="1">
    <citation type="submission" date="2016-10" db="EMBL/GenBank/DDBJ databases">
        <authorList>
            <person name="de Groot N.N."/>
        </authorList>
    </citation>
    <scope>NUCLEOTIDE SEQUENCE [LARGE SCALE GENOMIC DNA]</scope>
    <source>
        <strain evidence="2 3">CGMCC 4.3519</strain>
    </source>
</reference>
<dbReference type="RefSeq" id="WP_177214153.1">
    <property type="nucleotide sequence ID" value="NZ_FOET01000028.1"/>
</dbReference>
<evidence type="ECO:0000313" key="3">
    <source>
        <dbReference type="Proteomes" id="UP000199055"/>
    </source>
</evidence>
<dbReference type="Pfam" id="PF13649">
    <property type="entry name" value="Methyltransf_25"/>
    <property type="match status" value="1"/>
</dbReference>